<dbReference type="SUPFAM" id="SSF51569">
    <property type="entry name" value="Aldolase"/>
    <property type="match status" value="1"/>
</dbReference>
<dbReference type="RefSeq" id="WP_078218931.1">
    <property type="nucleotide sequence ID" value="NZ_UGHE01000002.1"/>
</dbReference>
<proteinExistence type="inferred from homology"/>
<protein>
    <submittedName>
        <fullName evidence="6">Keto-hydroxyglutarate-aldolase/keto-deoxy-phosphogluconate aldolase</fullName>
        <ecNumber evidence="6">4.1.2.14</ecNumber>
        <ecNumber evidence="6">4.1.2.21</ecNumber>
    </submittedName>
</protein>
<name>A0A1V4AZT3_9PAST</name>
<dbReference type="EMBL" id="UGHJ01000001">
    <property type="protein sequence ID" value="STO68198.1"/>
    <property type="molecule type" value="Genomic_DNA"/>
</dbReference>
<dbReference type="Gene3D" id="3.20.20.70">
    <property type="entry name" value="Aldolase class I"/>
    <property type="match status" value="1"/>
</dbReference>
<evidence type="ECO:0000313" key="8">
    <source>
        <dbReference type="Proteomes" id="UP000254329"/>
    </source>
</evidence>
<dbReference type="NCBIfam" id="NF006600">
    <property type="entry name" value="PRK09140.1"/>
    <property type="match status" value="1"/>
</dbReference>
<evidence type="ECO:0000313" key="9">
    <source>
        <dbReference type="Proteomes" id="UP000254496"/>
    </source>
</evidence>
<reference evidence="8 9" key="1">
    <citation type="submission" date="2018-06" db="EMBL/GenBank/DDBJ databases">
        <authorList>
            <consortium name="Pathogen Informatics"/>
            <person name="Doyle S."/>
        </authorList>
    </citation>
    <scope>NUCLEOTIDE SEQUENCE [LARGE SCALE GENOMIC DNA]</scope>
    <source>
        <strain evidence="6 8">NCTC1659</strain>
        <strain evidence="7 9">NCTC8540</strain>
    </source>
</reference>
<dbReference type="GO" id="GO:0008674">
    <property type="term" value="F:2-dehydro-3-deoxy-6-phosphogalactonate aldolase activity"/>
    <property type="evidence" value="ECO:0007669"/>
    <property type="project" value="UniProtKB-EC"/>
</dbReference>
<evidence type="ECO:0000256" key="3">
    <source>
        <dbReference type="ARBA" id="ARBA00011233"/>
    </source>
</evidence>
<dbReference type="EMBL" id="UGHF01000001">
    <property type="protein sequence ID" value="STO60928.1"/>
    <property type="molecule type" value="Genomic_DNA"/>
</dbReference>
<keyword evidence="5" id="KW-0119">Carbohydrate metabolism</keyword>
<sequence length="213" mass="23238">MNMSELIQNKLPLVAILRGIQTEEALRYAQKLIELNYYFIEVPLNSPNALVTIKLLQEKIGHLCCIGAGTVTNLDELKAVLATGVKLIVTPNVNTEVIAFAKSQDCIIFSGVMTPTEAYSAIHAGTTFLKLYPAEIIGIKGLKALKAVLPKDIECFPVGGISADFEQMENYVANGASGFGIGNALYKSGMSFAEFEQNALRFKSVCERISWQK</sequence>
<dbReference type="Pfam" id="PF01081">
    <property type="entry name" value="Aldolase"/>
    <property type="match status" value="1"/>
</dbReference>
<dbReference type="OrthoDB" id="8590323at2"/>
<comment type="pathway">
    <text evidence="1">Carbohydrate acid metabolism.</text>
</comment>
<evidence type="ECO:0000256" key="5">
    <source>
        <dbReference type="ARBA" id="ARBA00023277"/>
    </source>
</evidence>
<evidence type="ECO:0000256" key="1">
    <source>
        <dbReference type="ARBA" id="ARBA00004761"/>
    </source>
</evidence>
<organism evidence="6 8">
    <name type="scientific">Canicola haemoglobinophilus</name>
    <dbReference type="NCBI Taxonomy" id="733"/>
    <lineage>
        <taxon>Bacteria</taxon>
        <taxon>Pseudomonadati</taxon>
        <taxon>Pseudomonadota</taxon>
        <taxon>Gammaproteobacteria</taxon>
        <taxon>Pasteurellales</taxon>
        <taxon>Pasteurellaceae</taxon>
        <taxon>Canicola</taxon>
    </lineage>
</organism>
<dbReference type="EC" id="4.1.2.14" evidence="6"/>
<evidence type="ECO:0000313" key="6">
    <source>
        <dbReference type="EMBL" id="STO60928.1"/>
    </source>
</evidence>
<comment type="subunit">
    <text evidence="3">Homotrimer.</text>
</comment>
<dbReference type="PANTHER" id="PTHR30246:SF1">
    <property type="entry name" value="2-DEHYDRO-3-DEOXY-6-PHOSPHOGALACTONATE ALDOLASE-RELATED"/>
    <property type="match status" value="1"/>
</dbReference>
<dbReference type="InterPro" id="IPR000887">
    <property type="entry name" value="Aldlse_KDPG_KHG"/>
</dbReference>
<evidence type="ECO:0000256" key="4">
    <source>
        <dbReference type="ARBA" id="ARBA00023239"/>
    </source>
</evidence>
<dbReference type="AlphaFoldDB" id="A0A1V4AZT3"/>
<gene>
    <name evidence="6" type="primary">eda_2</name>
    <name evidence="7" type="synonym">eda_1</name>
    <name evidence="6" type="ORF">NCTC1659_02232</name>
    <name evidence="7" type="ORF">NCTC8540_00685</name>
</gene>
<evidence type="ECO:0000313" key="7">
    <source>
        <dbReference type="EMBL" id="STO68198.1"/>
    </source>
</evidence>
<evidence type="ECO:0000256" key="2">
    <source>
        <dbReference type="ARBA" id="ARBA00006906"/>
    </source>
</evidence>
<dbReference type="CDD" id="cd00452">
    <property type="entry name" value="KDPG_aldolase"/>
    <property type="match status" value="1"/>
</dbReference>
<dbReference type="STRING" id="733.B0186_08545"/>
<keyword evidence="8" id="KW-1185">Reference proteome</keyword>
<accession>A0A1V4AZT3</accession>
<comment type="similarity">
    <text evidence="2">Belongs to the KHG/KDPG aldolase family.</text>
</comment>
<dbReference type="PANTHER" id="PTHR30246">
    <property type="entry name" value="2-KETO-3-DEOXY-6-PHOSPHOGLUCONATE ALDOLASE"/>
    <property type="match status" value="1"/>
</dbReference>
<keyword evidence="4 6" id="KW-0456">Lyase</keyword>
<dbReference type="Proteomes" id="UP000254496">
    <property type="component" value="Unassembled WGS sequence"/>
</dbReference>
<dbReference type="InterPro" id="IPR013785">
    <property type="entry name" value="Aldolase_TIM"/>
</dbReference>
<dbReference type="Proteomes" id="UP000254329">
    <property type="component" value="Unassembled WGS sequence"/>
</dbReference>
<dbReference type="GO" id="GO:0008675">
    <property type="term" value="F:2-dehydro-3-deoxy-phosphogluconate aldolase activity"/>
    <property type="evidence" value="ECO:0007669"/>
    <property type="project" value="UniProtKB-EC"/>
</dbReference>
<dbReference type="EC" id="4.1.2.21" evidence="6"/>